<organism evidence="1 2">
    <name type="scientific">Ceratitis capitata</name>
    <name type="common">Mediterranean fruit fly</name>
    <name type="synonym">Tephritis capitata</name>
    <dbReference type="NCBI Taxonomy" id="7213"/>
    <lineage>
        <taxon>Eukaryota</taxon>
        <taxon>Metazoa</taxon>
        <taxon>Ecdysozoa</taxon>
        <taxon>Arthropoda</taxon>
        <taxon>Hexapoda</taxon>
        <taxon>Insecta</taxon>
        <taxon>Pterygota</taxon>
        <taxon>Neoptera</taxon>
        <taxon>Endopterygota</taxon>
        <taxon>Diptera</taxon>
        <taxon>Brachycera</taxon>
        <taxon>Muscomorpha</taxon>
        <taxon>Tephritoidea</taxon>
        <taxon>Tephritidae</taxon>
        <taxon>Ceratitis</taxon>
        <taxon>Ceratitis</taxon>
    </lineage>
</organism>
<evidence type="ECO:0000313" key="2">
    <source>
        <dbReference type="Proteomes" id="UP000606786"/>
    </source>
</evidence>
<evidence type="ECO:0000313" key="1">
    <source>
        <dbReference type="EMBL" id="CAD7005179.1"/>
    </source>
</evidence>
<comment type="caution">
    <text evidence="1">The sequence shown here is derived from an EMBL/GenBank/DDBJ whole genome shotgun (WGS) entry which is preliminary data.</text>
</comment>
<dbReference type="AlphaFoldDB" id="A0A811V127"/>
<reference evidence="1" key="1">
    <citation type="submission" date="2020-11" db="EMBL/GenBank/DDBJ databases">
        <authorList>
            <person name="Whitehead M."/>
        </authorList>
    </citation>
    <scope>NUCLEOTIDE SEQUENCE</scope>
    <source>
        <strain evidence="1">EGII</strain>
    </source>
</reference>
<dbReference type="Proteomes" id="UP000606786">
    <property type="component" value="Unassembled WGS sequence"/>
</dbReference>
<protein>
    <submittedName>
        <fullName evidence="1">(Mediterranean fruit fly) hypothetical protein</fullName>
    </submittedName>
</protein>
<dbReference type="EMBL" id="CAJHJT010000034">
    <property type="protein sequence ID" value="CAD7005179.1"/>
    <property type="molecule type" value="Genomic_DNA"/>
</dbReference>
<keyword evidence="2" id="KW-1185">Reference proteome</keyword>
<sequence>MTATTTRVRRNELKRNESEILRIKQLTEEEVRDKVQHIFRRGAKQAAEYELEICIESNWCKQPCNRSLARTCTGGLTNYSMLHSTLPAAPRASPSSESLSLRKLSSANFSVNKAQTKKKHIHIDVMKEMKGVKRK</sequence>
<proteinExistence type="predicted"/>
<gene>
    <name evidence="1" type="ORF">CCAP1982_LOCUS13539</name>
</gene>
<name>A0A811V127_CERCA</name>
<accession>A0A811V127</accession>